<dbReference type="Proteomes" id="UP001172083">
    <property type="component" value="Unassembled WGS sequence"/>
</dbReference>
<evidence type="ECO:0000256" key="11">
    <source>
        <dbReference type="SAM" id="SignalP"/>
    </source>
</evidence>
<dbReference type="RefSeq" id="WP_346757582.1">
    <property type="nucleotide sequence ID" value="NZ_JAUJEB010000001.1"/>
</dbReference>
<feature type="transmembrane region" description="Helical" evidence="10">
    <location>
        <begin position="188"/>
        <end position="214"/>
    </location>
</feature>
<name>A0ABT8L3C2_9BACT</name>
<evidence type="ECO:0000313" key="13">
    <source>
        <dbReference type="EMBL" id="MDN5212260.1"/>
    </source>
</evidence>
<feature type="coiled-coil region" evidence="9">
    <location>
        <begin position="39"/>
        <end position="73"/>
    </location>
</feature>
<feature type="chain" id="PRO_5046077117" evidence="11">
    <location>
        <begin position="25"/>
        <end position="285"/>
    </location>
</feature>
<evidence type="ECO:0000256" key="7">
    <source>
        <dbReference type="ARBA" id="ARBA00023136"/>
    </source>
</evidence>
<dbReference type="PANTHER" id="PTHR30625:SF15">
    <property type="entry name" value="BIOPOLYMER TRANSPORT PROTEIN EXBB"/>
    <property type="match status" value="1"/>
</dbReference>
<comment type="subcellular location">
    <subcellularLocation>
        <location evidence="1">Cell membrane</location>
        <topology evidence="1">Multi-pass membrane protein</topology>
    </subcellularLocation>
    <subcellularLocation>
        <location evidence="8">Membrane</location>
        <topology evidence="8">Multi-pass membrane protein</topology>
    </subcellularLocation>
</comment>
<dbReference type="InterPro" id="IPR050790">
    <property type="entry name" value="ExbB/TolQ_transport"/>
</dbReference>
<dbReference type="EMBL" id="JAUJEB010000001">
    <property type="protein sequence ID" value="MDN5212260.1"/>
    <property type="molecule type" value="Genomic_DNA"/>
</dbReference>
<comment type="similarity">
    <text evidence="8">Belongs to the exbB/tolQ family.</text>
</comment>
<evidence type="ECO:0000256" key="9">
    <source>
        <dbReference type="SAM" id="Coils"/>
    </source>
</evidence>
<sequence length="285" mass="30324">MKKLITLLMFSGVLTLGYSSYSVAQEAEADSAQLAADSIAAAEQRAEEERKIKEEADRVAAEKAAAAAAAEEETRTFHRRVLKYFIDGGWEFMGIVLVCLILGLAIAIERIITLNLATTNTKKLLAGVEDALASGGVEAAKDYTAGVKGPVASIFTQGLMRASEGVEMVEKSIISYGSVEMGRLEKGLVWISLFISLAPMLGFMGTVLGMIQAFDAIEAAGDISPSLVAGGIKVALLTTVAGLIVAVILQLFYNYLVSKIDSLVNDMEDASISLVDILVRHNLSK</sequence>
<keyword evidence="2 8" id="KW-0813">Transport</keyword>
<evidence type="ECO:0000256" key="6">
    <source>
        <dbReference type="ARBA" id="ARBA00022989"/>
    </source>
</evidence>
<dbReference type="PANTHER" id="PTHR30625">
    <property type="entry name" value="PROTEIN TOLQ"/>
    <property type="match status" value="1"/>
</dbReference>
<keyword evidence="9" id="KW-0175">Coiled coil</keyword>
<organism evidence="13 14">
    <name type="scientific">Agaribacillus aureus</name>
    <dbReference type="NCBI Taxonomy" id="3051825"/>
    <lineage>
        <taxon>Bacteria</taxon>
        <taxon>Pseudomonadati</taxon>
        <taxon>Bacteroidota</taxon>
        <taxon>Cytophagia</taxon>
        <taxon>Cytophagales</taxon>
        <taxon>Splendidivirgaceae</taxon>
        <taxon>Agaribacillus</taxon>
    </lineage>
</organism>
<keyword evidence="6 10" id="KW-1133">Transmembrane helix</keyword>
<keyword evidence="14" id="KW-1185">Reference proteome</keyword>
<keyword evidence="5 8" id="KW-0653">Protein transport</keyword>
<keyword evidence="7 10" id="KW-0472">Membrane</keyword>
<evidence type="ECO:0000256" key="10">
    <source>
        <dbReference type="SAM" id="Phobius"/>
    </source>
</evidence>
<evidence type="ECO:0000256" key="4">
    <source>
        <dbReference type="ARBA" id="ARBA00022692"/>
    </source>
</evidence>
<feature type="domain" description="MotA/TolQ/ExbB proton channel" evidence="12">
    <location>
        <begin position="150"/>
        <end position="268"/>
    </location>
</feature>
<evidence type="ECO:0000259" key="12">
    <source>
        <dbReference type="Pfam" id="PF01618"/>
    </source>
</evidence>
<keyword evidence="4 10" id="KW-0812">Transmembrane</keyword>
<evidence type="ECO:0000256" key="5">
    <source>
        <dbReference type="ARBA" id="ARBA00022927"/>
    </source>
</evidence>
<dbReference type="InterPro" id="IPR002898">
    <property type="entry name" value="MotA_ExbB_proton_chnl"/>
</dbReference>
<keyword evidence="3" id="KW-1003">Cell membrane</keyword>
<evidence type="ECO:0000313" key="14">
    <source>
        <dbReference type="Proteomes" id="UP001172083"/>
    </source>
</evidence>
<protein>
    <submittedName>
        <fullName evidence="13">MotA/TolQ/ExbB proton channel family protein</fullName>
    </submittedName>
</protein>
<evidence type="ECO:0000256" key="3">
    <source>
        <dbReference type="ARBA" id="ARBA00022475"/>
    </source>
</evidence>
<gene>
    <name evidence="13" type="ORF">QQ020_09375</name>
</gene>
<comment type="caution">
    <text evidence="13">The sequence shown here is derived from an EMBL/GenBank/DDBJ whole genome shotgun (WGS) entry which is preliminary data.</text>
</comment>
<keyword evidence="11" id="KW-0732">Signal</keyword>
<dbReference type="Pfam" id="PF01618">
    <property type="entry name" value="MotA_ExbB"/>
    <property type="match status" value="1"/>
</dbReference>
<feature type="transmembrane region" description="Helical" evidence="10">
    <location>
        <begin position="92"/>
        <end position="112"/>
    </location>
</feature>
<evidence type="ECO:0000256" key="8">
    <source>
        <dbReference type="RuleBase" id="RU004057"/>
    </source>
</evidence>
<feature type="signal peptide" evidence="11">
    <location>
        <begin position="1"/>
        <end position="24"/>
    </location>
</feature>
<feature type="transmembrane region" description="Helical" evidence="10">
    <location>
        <begin position="234"/>
        <end position="257"/>
    </location>
</feature>
<proteinExistence type="inferred from homology"/>
<evidence type="ECO:0000256" key="1">
    <source>
        <dbReference type="ARBA" id="ARBA00004651"/>
    </source>
</evidence>
<reference evidence="13" key="1">
    <citation type="submission" date="2023-06" db="EMBL/GenBank/DDBJ databases">
        <title>Genomic of Agaribacillus aureum.</title>
        <authorList>
            <person name="Wang G."/>
        </authorList>
    </citation>
    <scope>NUCLEOTIDE SEQUENCE</scope>
    <source>
        <strain evidence="13">BMA12</strain>
    </source>
</reference>
<evidence type="ECO:0000256" key="2">
    <source>
        <dbReference type="ARBA" id="ARBA00022448"/>
    </source>
</evidence>
<accession>A0ABT8L3C2</accession>